<dbReference type="EMBL" id="AWGJ01000010">
    <property type="protein sequence ID" value="ODN75057.1"/>
    <property type="molecule type" value="Genomic_DNA"/>
</dbReference>
<evidence type="ECO:0000313" key="3">
    <source>
        <dbReference type="Proteomes" id="UP000094065"/>
    </source>
</evidence>
<evidence type="ECO:0000313" key="2">
    <source>
        <dbReference type="EMBL" id="ODN75057.1"/>
    </source>
</evidence>
<name>A0A1E3HFF4_9TREE</name>
<accession>A0A1E3HFF4</accession>
<sequence length="359" mass="40795">MVPSVSTPTAHHRSSAHAAPSHAASAHTHTSTAVAAWGPLCESRSEDERTYHDDVVSSKEQSRPLDPFSALPAEILSLIFTFYISSTIPGSKAFTDLLCLSRAIHDQNVNRAYEKIILTRENVLAFFRPWREWFEKAQTDLRSQTKVERSVTVFDIYVRTWLAREADSDRRRSVTIVDAYALLEVARFLHNYYWSPVKQARVRARGRDYKPSPQYFFRHLHHLAFPASIFDGTPVSRIAWETYGSSFFVNARHVCIEMPFTILPKIVVDTLQSVLVHQSPQPETLTVLNCFSPYDILLVGGITSSLQVEIFLRSPRDTGLDQMSVEDIEQSQEKGLCEYFEDVSKKKGTHAIFIATRAD</sequence>
<dbReference type="OrthoDB" id="10466616at2759"/>
<evidence type="ECO:0000256" key="1">
    <source>
        <dbReference type="SAM" id="MobiDB-lite"/>
    </source>
</evidence>
<reference evidence="2 3" key="1">
    <citation type="submission" date="2016-06" db="EMBL/GenBank/DDBJ databases">
        <title>Evolution of pathogenesis and genome organization in the Tremellales.</title>
        <authorList>
            <person name="Cuomo C."/>
            <person name="Litvintseva A."/>
            <person name="Heitman J."/>
            <person name="Chen Y."/>
            <person name="Sun S."/>
            <person name="Springer D."/>
            <person name="Dromer F."/>
            <person name="Young S."/>
            <person name="Zeng Q."/>
            <person name="Chapman S."/>
            <person name="Gujja S."/>
            <person name="Saif S."/>
            <person name="Birren B."/>
        </authorList>
    </citation>
    <scope>NUCLEOTIDE SEQUENCE [LARGE SCALE GENOMIC DNA]</scope>
    <source>
        <strain evidence="2 3">CBS 6039</strain>
    </source>
</reference>
<feature type="region of interest" description="Disordered" evidence="1">
    <location>
        <begin position="1"/>
        <end position="25"/>
    </location>
</feature>
<dbReference type="GeneID" id="30157585"/>
<feature type="compositionally biased region" description="Low complexity" evidence="1">
    <location>
        <begin position="16"/>
        <end position="25"/>
    </location>
</feature>
<organism evidence="2 3">
    <name type="scientific">Cryptococcus amylolentus CBS 6039</name>
    <dbReference type="NCBI Taxonomy" id="1295533"/>
    <lineage>
        <taxon>Eukaryota</taxon>
        <taxon>Fungi</taxon>
        <taxon>Dikarya</taxon>
        <taxon>Basidiomycota</taxon>
        <taxon>Agaricomycotina</taxon>
        <taxon>Tremellomycetes</taxon>
        <taxon>Tremellales</taxon>
        <taxon>Cryptococcaceae</taxon>
        <taxon>Cryptococcus</taxon>
    </lineage>
</organism>
<proteinExistence type="predicted"/>
<dbReference type="Proteomes" id="UP000094065">
    <property type="component" value="Unassembled WGS sequence"/>
</dbReference>
<comment type="caution">
    <text evidence="2">The sequence shown here is derived from an EMBL/GenBank/DDBJ whole genome shotgun (WGS) entry which is preliminary data.</text>
</comment>
<dbReference type="RefSeq" id="XP_018990707.1">
    <property type="nucleotide sequence ID" value="XM_019140732.1"/>
</dbReference>
<protein>
    <submittedName>
        <fullName evidence="2">Uncharacterized protein</fullName>
    </submittedName>
</protein>
<keyword evidence="3" id="KW-1185">Reference proteome</keyword>
<dbReference type="AlphaFoldDB" id="A0A1E3HFF4"/>
<gene>
    <name evidence="2" type="ORF">L202_06276</name>
</gene>